<feature type="region of interest" description="Disordered" evidence="1">
    <location>
        <begin position="44"/>
        <end position="72"/>
    </location>
</feature>
<reference evidence="2 3" key="1">
    <citation type="journal article" date="2017" name="BMC Genomics">
        <title>Chromosome level assembly and secondary metabolite potential of the parasitic fungus Cordyceps militaris.</title>
        <authorList>
            <person name="Kramer G.J."/>
            <person name="Nodwell J.R."/>
        </authorList>
    </citation>
    <scope>NUCLEOTIDE SEQUENCE [LARGE SCALE GENOMIC DNA]</scope>
    <source>
        <strain evidence="2 3">ATCC 34164</strain>
    </source>
</reference>
<protein>
    <submittedName>
        <fullName evidence="2">C6 zinc finger domain-containing</fullName>
    </submittedName>
</protein>
<sequence>MTSKLKARVCSCSHVSGEKHREHFRHYLRTDLCVLPVVPLAGSAAGNDRHGRSMPIRKATSPPPTLALDAQT</sequence>
<organism evidence="2 3">
    <name type="scientific">Cordyceps militaris</name>
    <name type="common">Caterpillar fungus</name>
    <name type="synonym">Clavaria militaris</name>
    <dbReference type="NCBI Taxonomy" id="73501"/>
    <lineage>
        <taxon>Eukaryota</taxon>
        <taxon>Fungi</taxon>
        <taxon>Dikarya</taxon>
        <taxon>Ascomycota</taxon>
        <taxon>Pezizomycotina</taxon>
        <taxon>Sordariomycetes</taxon>
        <taxon>Hypocreomycetidae</taxon>
        <taxon>Hypocreales</taxon>
        <taxon>Cordycipitaceae</taxon>
        <taxon>Cordyceps</taxon>
    </lineage>
</organism>
<evidence type="ECO:0000256" key="1">
    <source>
        <dbReference type="SAM" id="MobiDB-lite"/>
    </source>
</evidence>
<dbReference type="Proteomes" id="UP000323067">
    <property type="component" value="Chromosome iii"/>
</dbReference>
<dbReference type="EMBL" id="CP023326">
    <property type="protein sequence ID" value="ATY65840.1"/>
    <property type="molecule type" value="Genomic_DNA"/>
</dbReference>
<dbReference type="AlphaFoldDB" id="A0A2H4SRU5"/>
<dbReference type="VEuPathDB" id="FungiDB:A9K55_001193"/>
<proteinExistence type="predicted"/>
<name>A0A2H4SRU5_CORMI</name>
<evidence type="ECO:0000313" key="3">
    <source>
        <dbReference type="Proteomes" id="UP000323067"/>
    </source>
</evidence>
<evidence type="ECO:0000313" key="2">
    <source>
        <dbReference type="EMBL" id="ATY65840.1"/>
    </source>
</evidence>
<gene>
    <name evidence="2" type="ORF">A9K55_001193</name>
</gene>
<accession>A0A2H4SRU5</accession>